<organism evidence="3 4">
    <name type="scientific">Halocynthiibacter styelae</name>
    <dbReference type="NCBI Taxonomy" id="2761955"/>
    <lineage>
        <taxon>Bacteria</taxon>
        <taxon>Pseudomonadati</taxon>
        <taxon>Pseudomonadota</taxon>
        <taxon>Alphaproteobacteria</taxon>
        <taxon>Rhodobacterales</taxon>
        <taxon>Paracoccaceae</taxon>
        <taxon>Halocynthiibacter</taxon>
    </lineage>
</organism>
<keyword evidence="1 3" id="KW-0378">Hydrolase</keyword>
<dbReference type="InterPro" id="IPR003010">
    <property type="entry name" value="C-N_Hydrolase"/>
</dbReference>
<comment type="caution">
    <text evidence="3">The sequence shown here is derived from an EMBL/GenBank/DDBJ whole genome shotgun (WGS) entry which is preliminary data.</text>
</comment>
<feature type="domain" description="CN hydrolase" evidence="2">
    <location>
        <begin position="1"/>
        <end position="244"/>
    </location>
</feature>
<sequence>MKVTVCQIDPRPGHLDGELKALAEHVKAEGTDFLLLPEMSLSAWLAADQNPDAARWAQAVTDHEARIAEFDQLGAKAVMGTRPVVNARGSRRNQAYLWDAESKSTSGLHEKYYLPDEEGYWEHTWYDRGDKSFDIGRALDMRIGVQICTEMWFLEWARHYAASRADLLCIPRATPHGSQHKWLAGGQASAVCSGAYGLSSNLWCPEGDKANCGGLSWIVSPEGDILAQTDPDNPFATVEIDLDFARHSKTTYPRYVPE</sequence>
<dbReference type="PROSITE" id="PS50263">
    <property type="entry name" value="CN_HYDROLASE"/>
    <property type="match status" value="1"/>
</dbReference>
<protein>
    <submittedName>
        <fullName evidence="3">Carbon-nitrogen hydrolase family protein</fullName>
    </submittedName>
</protein>
<evidence type="ECO:0000313" key="4">
    <source>
        <dbReference type="Proteomes" id="UP000640583"/>
    </source>
</evidence>
<dbReference type="CDD" id="cd07197">
    <property type="entry name" value="nitrilase"/>
    <property type="match status" value="1"/>
</dbReference>
<reference evidence="3" key="1">
    <citation type="submission" date="2020-10" db="EMBL/GenBank/DDBJ databases">
        <title>Paenihalocynthiibacter styelae gen. nov., sp. nov., isolated from stalked sea squirt Styela clava.</title>
        <authorList>
            <person name="Kim Y.-O."/>
            <person name="Yoon J.-H."/>
        </authorList>
    </citation>
    <scope>NUCLEOTIDE SEQUENCE</scope>
    <source>
        <strain evidence="3">MYP1-1</strain>
    </source>
</reference>
<dbReference type="PANTHER" id="PTHR43674">
    <property type="entry name" value="NITRILASE C965.09-RELATED"/>
    <property type="match status" value="1"/>
</dbReference>
<dbReference type="Proteomes" id="UP000640583">
    <property type="component" value="Unassembled WGS sequence"/>
</dbReference>
<dbReference type="AlphaFoldDB" id="A0A8J7LV44"/>
<dbReference type="InterPro" id="IPR036526">
    <property type="entry name" value="C-N_Hydrolase_sf"/>
</dbReference>
<dbReference type="GO" id="GO:0050126">
    <property type="term" value="F:N-carbamoylputrescine amidase activity"/>
    <property type="evidence" value="ECO:0007669"/>
    <property type="project" value="TreeGrafter"/>
</dbReference>
<evidence type="ECO:0000259" key="2">
    <source>
        <dbReference type="PROSITE" id="PS50263"/>
    </source>
</evidence>
<dbReference type="EMBL" id="JADCKQ010000003">
    <property type="protein sequence ID" value="MBI1493012.1"/>
    <property type="molecule type" value="Genomic_DNA"/>
</dbReference>
<dbReference type="SUPFAM" id="SSF56317">
    <property type="entry name" value="Carbon-nitrogen hydrolase"/>
    <property type="match status" value="1"/>
</dbReference>
<name>A0A8J7LV44_9RHOB</name>
<proteinExistence type="predicted"/>
<dbReference type="PANTHER" id="PTHR43674:SF2">
    <property type="entry name" value="BETA-UREIDOPROPIONASE"/>
    <property type="match status" value="1"/>
</dbReference>
<evidence type="ECO:0000313" key="3">
    <source>
        <dbReference type="EMBL" id="MBI1493012.1"/>
    </source>
</evidence>
<accession>A0A8J7LV44</accession>
<dbReference type="InterPro" id="IPR050345">
    <property type="entry name" value="Aliph_Amidase/BUP"/>
</dbReference>
<keyword evidence="4" id="KW-1185">Reference proteome</keyword>
<dbReference type="RefSeq" id="WP_228847876.1">
    <property type="nucleotide sequence ID" value="NZ_JADCKQ010000003.1"/>
</dbReference>
<dbReference type="Gene3D" id="3.60.110.10">
    <property type="entry name" value="Carbon-nitrogen hydrolase"/>
    <property type="match status" value="1"/>
</dbReference>
<gene>
    <name evidence="3" type="ORF">H1D41_05120</name>
</gene>
<evidence type="ECO:0000256" key="1">
    <source>
        <dbReference type="ARBA" id="ARBA00022801"/>
    </source>
</evidence>
<dbReference type="Pfam" id="PF00795">
    <property type="entry name" value="CN_hydrolase"/>
    <property type="match status" value="1"/>
</dbReference>
<dbReference type="GO" id="GO:0033388">
    <property type="term" value="P:putrescine biosynthetic process from arginine"/>
    <property type="evidence" value="ECO:0007669"/>
    <property type="project" value="TreeGrafter"/>
</dbReference>